<accession>A0A839E339</accession>
<evidence type="ECO:0000313" key="1">
    <source>
        <dbReference type="EMBL" id="MBA8846771.1"/>
    </source>
</evidence>
<evidence type="ECO:0008006" key="3">
    <source>
        <dbReference type="Google" id="ProtNLM"/>
    </source>
</evidence>
<organism evidence="1 2">
    <name type="scientific">Microcella alkalica</name>
    <dbReference type="NCBI Taxonomy" id="355930"/>
    <lineage>
        <taxon>Bacteria</taxon>
        <taxon>Bacillati</taxon>
        <taxon>Actinomycetota</taxon>
        <taxon>Actinomycetes</taxon>
        <taxon>Micrococcales</taxon>
        <taxon>Microbacteriaceae</taxon>
        <taxon>Microcella</taxon>
    </lineage>
</organism>
<gene>
    <name evidence="1" type="ORF">FHX53_000335</name>
</gene>
<dbReference type="Pfam" id="PF03883">
    <property type="entry name" value="H2O2_YaaD"/>
    <property type="match status" value="1"/>
</dbReference>
<comment type="caution">
    <text evidence="1">The sequence shown here is derived from an EMBL/GenBank/DDBJ whole genome shotgun (WGS) entry which is preliminary data.</text>
</comment>
<keyword evidence="2" id="KW-1185">Reference proteome</keyword>
<evidence type="ECO:0000313" key="2">
    <source>
        <dbReference type="Proteomes" id="UP000585905"/>
    </source>
</evidence>
<dbReference type="InterPro" id="IPR005583">
    <property type="entry name" value="YaaA"/>
</dbReference>
<protein>
    <recommendedName>
        <fullName evidence="3">Peroxide stress protein YaaA</fullName>
    </recommendedName>
</protein>
<sequence length="261" mass="27287">MTTLILPPSETKRDGGAAGSCLDLTALSFPDLTDARRDVLDALASLLSDDEAAARALKLSARAADRELARDRAVRATPTMAAMDRYTGVLYDALGASVLSPSARARAHRHVLVHSALLGLVGAGDLLPAYRLSHDSRLPGLALKRHWSAANAAVLASLDGPILDLRSEGYAALGPLPERDDALFVRVVSIGEDGAARALNHFNKKGKGAFVRDLLEHGPLPETITDVIAAAGECGWPLRPGAPGELELVVPATLEGFAAAS</sequence>
<reference evidence="1 2" key="1">
    <citation type="submission" date="2020-07" db="EMBL/GenBank/DDBJ databases">
        <title>Sequencing the genomes of 1000 actinobacteria strains.</title>
        <authorList>
            <person name="Klenk H.-P."/>
        </authorList>
    </citation>
    <scope>NUCLEOTIDE SEQUENCE [LARGE SCALE GENOMIC DNA]</scope>
    <source>
        <strain evidence="1 2">DSM 19663</strain>
    </source>
</reference>
<dbReference type="GO" id="GO:0033194">
    <property type="term" value="P:response to hydroperoxide"/>
    <property type="evidence" value="ECO:0007669"/>
    <property type="project" value="TreeGrafter"/>
</dbReference>
<dbReference type="EMBL" id="JACGWX010000001">
    <property type="protein sequence ID" value="MBA8846771.1"/>
    <property type="molecule type" value="Genomic_DNA"/>
</dbReference>
<dbReference type="AlphaFoldDB" id="A0A839E339"/>
<dbReference type="Proteomes" id="UP000585905">
    <property type="component" value="Unassembled WGS sequence"/>
</dbReference>
<dbReference type="PANTHER" id="PTHR30283:SF4">
    <property type="entry name" value="PEROXIDE STRESS RESISTANCE PROTEIN YAAA"/>
    <property type="match status" value="1"/>
</dbReference>
<dbReference type="PANTHER" id="PTHR30283">
    <property type="entry name" value="PEROXIDE STRESS RESPONSE PROTEIN YAAA"/>
    <property type="match status" value="1"/>
</dbReference>
<name>A0A839E339_9MICO</name>
<dbReference type="RefSeq" id="WP_182489609.1">
    <property type="nucleotide sequence ID" value="NZ_BAAAOV010000002.1"/>
</dbReference>
<proteinExistence type="predicted"/>
<dbReference type="GO" id="GO:0005829">
    <property type="term" value="C:cytosol"/>
    <property type="evidence" value="ECO:0007669"/>
    <property type="project" value="TreeGrafter"/>
</dbReference>